<evidence type="ECO:0000256" key="3">
    <source>
        <dbReference type="ARBA" id="ARBA00022692"/>
    </source>
</evidence>
<dbReference type="PANTHER" id="PTHR22811">
    <property type="entry name" value="TRANSMEMBRANE EMP24 DOMAIN-CONTAINING PROTEIN"/>
    <property type="match status" value="1"/>
</dbReference>
<evidence type="ECO:0000256" key="7">
    <source>
        <dbReference type="SAM" id="SignalP"/>
    </source>
</evidence>
<reference evidence="9" key="1">
    <citation type="submission" date="2024-01" db="EMBL/GenBank/DDBJ databases">
        <authorList>
            <person name="Webb A."/>
        </authorList>
    </citation>
    <scope>NUCLEOTIDE SEQUENCE</scope>
    <source>
        <strain evidence="9">Pm1</strain>
    </source>
</reference>
<dbReference type="EMBL" id="CAKLBY020000028">
    <property type="protein sequence ID" value="CAK7903858.1"/>
    <property type="molecule type" value="Genomic_DNA"/>
</dbReference>
<protein>
    <recommendedName>
        <fullName evidence="8">GOLD domain-containing protein</fullName>
    </recommendedName>
</protein>
<gene>
    <name evidence="9" type="ORF">PM001_LOCUS2793</name>
</gene>
<evidence type="ECO:0000256" key="2">
    <source>
        <dbReference type="ARBA" id="ARBA00007104"/>
    </source>
</evidence>
<evidence type="ECO:0000313" key="10">
    <source>
        <dbReference type="Proteomes" id="UP001162060"/>
    </source>
</evidence>
<dbReference type="SMART" id="SM01190">
    <property type="entry name" value="EMP24_GP25L"/>
    <property type="match status" value="1"/>
</dbReference>
<keyword evidence="3" id="KW-0812">Transmembrane</keyword>
<feature type="chain" id="PRO_5043886533" description="GOLD domain-containing protein" evidence="7">
    <location>
        <begin position="22"/>
        <end position="368"/>
    </location>
</feature>
<dbReference type="AlphaFoldDB" id="A0AAV1T8Z9"/>
<sequence>MSGSSPFALVLLLCLLSVSDASRFRFTLTSRTEECFLEEVNARSSDNTILFRFAVLEPESYDLVDVVVKSTSQREVLKWKAEQTNFASAAVRENGMYHLCFRKLKGASSTITLFYSFDFILTGVQSLTLAPDVAATVSVDEPQVPIYTHMAVTTVKGQASKLGVMEFDLTDVSHSIMHSNTRVRLLLTVDSITGGETVDIALALLPDRLEHPVTWDTLGDYVTGGYVSHLISFDGTELGGHVSFDITDVFDTKLTEKAATIAFSIHADENGDAVVIGIARHGSEDHFPQIVVEDLGLELMHEVAYFQASVFTLRGDVSLIKHRERLSRDAAESTNSRVKWMSLITNVVLVGIAFGQVIYIRSVLENGV</sequence>
<dbReference type="PROSITE" id="PS50866">
    <property type="entry name" value="GOLD"/>
    <property type="match status" value="1"/>
</dbReference>
<comment type="subcellular location">
    <subcellularLocation>
        <location evidence="1">Membrane</location>
        <topology evidence="1">Single-pass type I membrane protein</topology>
    </subcellularLocation>
</comment>
<dbReference type="InterPro" id="IPR009038">
    <property type="entry name" value="GOLD_dom"/>
</dbReference>
<evidence type="ECO:0000256" key="6">
    <source>
        <dbReference type="ARBA" id="ARBA00023136"/>
    </source>
</evidence>
<keyword evidence="6" id="KW-0472">Membrane</keyword>
<dbReference type="GO" id="GO:0016020">
    <property type="term" value="C:membrane"/>
    <property type="evidence" value="ECO:0007669"/>
    <property type="project" value="UniProtKB-SubCell"/>
</dbReference>
<dbReference type="InterPro" id="IPR015720">
    <property type="entry name" value="Emp24-like"/>
</dbReference>
<name>A0AAV1T8Z9_9STRA</name>
<keyword evidence="4 7" id="KW-0732">Signal</keyword>
<organism evidence="9 10">
    <name type="scientific">Peronospora matthiolae</name>
    <dbReference type="NCBI Taxonomy" id="2874970"/>
    <lineage>
        <taxon>Eukaryota</taxon>
        <taxon>Sar</taxon>
        <taxon>Stramenopiles</taxon>
        <taxon>Oomycota</taxon>
        <taxon>Peronosporomycetes</taxon>
        <taxon>Peronosporales</taxon>
        <taxon>Peronosporaceae</taxon>
        <taxon>Peronospora</taxon>
    </lineage>
</organism>
<evidence type="ECO:0000256" key="5">
    <source>
        <dbReference type="ARBA" id="ARBA00022989"/>
    </source>
</evidence>
<proteinExistence type="inferred from homology"/>
<keyword evidence="5" id="KW-1133">Transmembrane helix</keyword>
<feature type="signal peptide" evidence="7">
    <location>
        <begin position="1"/>
        <end position="21"/>
    </location>
</feature>
<evidence type="ECO:0000313" key="9">
    <source>
        <dbReference type="EMBL" id="CAK7903858.1"/>
    </source>
</evidence>
<accession>A0AAV1T8Z9</accession>
<evidence type="ECO:0000259" key="8">
    <source>
        <dbReference type="PROSITE" id="PS50866"/>
    </source>
</evidence>
<evidence type="ECO:0000256" key="1">
    <source>
        <dbReference type="ARBA" id="ARBA00004479"/>
    </source>
</evidence>
<dbReference type="Proteomes" id="UP001162060">
    <property type="component" value="Unassembled WGS sequence"/>
</dbReference>
<feature type="domain" description="GOLD" evidence="8">
    <location>
        <begin position="33"/>
        <end position="119"/>
    </location>
</feature>
<comment type="similarity">
    <text evidence="2">Belongs to the EMP24/GP25L family.</text>
</comment>
<evidence type="ECO:0000256" key="4">
    <source>
        <dbReference type="ARBA" id="ARBA00022729"/>
    </source>
</evidence>
<dbReference type="Pfam" id="PF01105">
    <property type="entry name" value="EMP24_GP25L"/>
    <property type="match status" value="2"/>
</dbReference>
<comment type="caution">
    <text evidence="9">The sequence shown here is derived from an EMBL/GenBank/DDBJ whole genome shotgun (WGS) entry which is preliminary data.</text>
</comment>